<feature type="region of interest" description="Disordered" evidence="3">
    <location>
        <begin position="1"/>
        <end position="32"/>
    </location>
</feature>
<evidence type="ECO:0000256" key="2">
    <source>
        <dbReference type="ARBA" id="ARBA00025223"/>
    </source>
</evidence>
<gene>
    <name evidence="4" type="ORF">LSALG_LOCUS5246</name>
</gene>
<comment type="function">
    <text evidence="2">Involved in regulation of actin and microtubule organization. Part of a WAVE complex that activates the Arp2/3 complex.</text>
</comment>
<dbReference type="Gene3D" id="6.10.140.1620">
    <property type="match status" value="1"/>
</dbReference>
<evidence type="ECO:0000313" key="4">
    <source>
        <dbReference type="EMBL" id="CAI9264606.1"/>
    </source>
</evidence>
<dbReference type="AlphaFoldDB" id="A0AA35V0S2"/>
<reference evidence="4" key="1">
    <citation type="submission" date="2023-04" db="EMBL/GenBank/DDBJ databases">
        <authorList>
            <person name="Vijverberg K."/>
            <person name="Xiong W."/>
            <person name="Schranz E."/>
        </authorList>
    </citation>
    <scope>NUCLEOTIDE SEQUENCE</scope>
</reference>
<comment type="similarity">
    <text evidence="1">Belongs to the ABI family.</text>
</comment>
<dbReference type="PANTHER" id="PTHR10460:SF11">
    <property type="entry name" value="PROTEIN ABIL5-RELATED"/>
    <property type="match status" value="1"/>
</dbReference>
<accession>A0AA35V0S2</accession>
<sequence length="253" mass="28802">MKKKTSTKMKNSSPSSEDHKQTPQSESENETTFKKSLQELKDLCSQLHHAADSYQSTFLNSNQKQLVVKNTKEYIQSALVTVVDHLGSVSANLDHHLSKTCSINQTEVKINFLNQKLLTCQDYSHKIALAKVSSSENILRYNSRYIKPPVSNVLKLNQSFRESESRISVKDIKGNDEFKVDEEVPLFLYTCNSYKPMCSSSSVRVFPVRDSLSVQPKSQSFQLQDKSKNRRGVLFMKSRPNNEILSVCGTRRI</sequence>
<dbReference type="EMBL" id="OX465086">
    <property type="protein sequence ID" value="CAI9264606.1"/>
    <property type="molecule type" value="Genomic_DNA"/>
</dbReference>
<organism evidence="4 5">
    <name type="scientific">Lactuca saligna</name>
    <name type="common">Willowleaf lettuce</name>
    <dbReference type="NCBI Taxonomy" id="75948"/>
    <lineage>
        <taxon>Eukaryota</taxon>
        <taxon>Viridiplantae</taxon>
        <taxon>Streptophyta</taxon>
        <taxon>Embryophyta</taxon>
        <taxon>Tracheophyta</taxon>
        <taxon>Spermatophyta</taxon>
        <taxon>Magnoliopsida</taxon>
        <taxon>eudicotyledons</taxon>
        <taxon>Gunneridae</taxon>
        <taxon>Pentapetalae</taxon>
        <taxon>asterids</taxon>
        <taxon>campanulids</taxon>
        <taxon>Asterales</taxon>
        <taxon>Asteraceae</taxon>
        <taxon>Cichorioideae</taxon>
        <taxon>Cichorieae</taxon>
        <taxon>Lactucinae</taxon>
        <taxon>Lactuca</taxon>
    </lineage>
</organism>
<evidence type="ECO:0000256" key="1">
    <source>
        <dbReference type="ARBA" id="ARBA00010020"/>
    </source>
</evidence>
<evidence type="ECO:0000313" key="5">
    <source>
        <dbReference type="Proteomes" id="UP001177003"/>
    </source>
</evidence>
<protein>
    <recommendedName>
        <fullName evidence="6">Protein ABIL5</fullName>
    </recommendedName>
</protein>
<dbReference type="Proteomes" id="UP001177003">
    <property type="component" value="Chromosome 0"/>
</dbReference>
<evidence type="ECO:0000256" key="3">
    <source>
        <dbReference type="SAM" id="MobiDB-lite"/>
    </source>
</evidence>
<proteinExistence type="inferred from homology"/>
<dbReference type="PANTHER" id="PTHR10460">
    <property type="entry name" value="ABL INTERACTOR FAMILY MEMBER"/>
    <property type="match status" value="1"/>
</dbReference>
<keyword evidence="5" id="KW-1185">Reference proteome</keyword>
<dbReference type="InterPro" id="IPR028457">
    <property type="entry name" value="ABI"/>
</dbReference>
<name>A0AA35V0S2_LACSI</name>
<evidence type="ECO:0008006" key="6">
    <source>
        <dbReference type="Google" id="ProtNLM"/>
    </source>
</evidence>